<gene>
    <name evidence="2" type="ORF">EYF80_059734</name>
</gene>
<dbReference type="EMBL" id="SRLO01004841">
    <property type="protein sequence ID" value="TNN30113.1"/>
    <property type="molecule type" value="Genomic_DNA"/>
</dbReference>
<evidence type="ECO:0000313" key="2">
    <source>
        <dbReference type="EMBL" id="TNN30113.1"/>
    </source>
</evidence>
<organism evidence="2 3">
    <name type="scientific">Liparis tanakae</name>
    <name type="common">Tanaka's snailfish</name>
    <dbReference type="NCBI Taxonomy" id="230148"/>
    <lineage>
        <taxon>Eukaryota</taxon>
        <taxon>Metazoa</taxon>
        <taxon>Chordata</taxon>
        <taxon>Craniata</taxon>
        <taxon>Vertebrata</taxon>
        <taxon>Euteleostomi</taxon>
        <taxon>Actinopterygii</taxon>
        <taxon>Neopterygii</taxon>
        <taxon>Teleostei</taxon>
        <taxon>Neoteleostei</taxon>
        <taxon>Acanthomorphata</taxon>
        <taxon>Eupercaria</taxon>
        <taxon>Perciformes</taxon>
        <taxon>Cottioidei</taxon>
        <taxon>Cottales</taxon>
        <taxon>Liparidae</taxon>
        <taxon>Liparis</taxon>
    </lineage>
</organism>
<dbReference type="Proteomes" id="UP000314294">
    <property type="component" value="Unassembled WGS sequence"/>
</dbReference>
<dbReference type="AlphaFoldDB" id="A0A4Z2EMU2"/>
<accession>A0A4Z2EMU2</accession>
<keyword evidence="3" id="KW-1185">Reference proteome</keyword>
<evidence type="ECO:0000313" key="3">
    <source>
        <dbReference type="Proteomes" id="UP000314294"/>
    </source>
</evidence>
<comment type="caution">
    <text evidence="2">The sequence shown here is derived from an EMBL/GenBank/DDBJ whole genome shotgun (WGS) entry which is preliminary data.</text>
</comment>
<evidence type="ECO:0000256" key="1">
    <source>
        <dbReference type="SAM" id="MobiDB-lite"/>
    </source>
</evidence>
<name>A0A4Z2EMU2_9TELE</name>
<reference evidence="2 3" key="1">
    <citation type="submission" date="2019-03" db="EMBL/GenBank/DDBJ databases">
        <title>First draft genome of Liparis tanakae, snailfish: a comprehensive survey of snailfish specific genes.</title>
        <authorList>
            <person name="Kim W."/>
            <person name="Song I."/>
            <person name="Jeong J.-H."/>
            <person name="Kim D."/>
            <person name="Kim S."/>
            <person name="Ryu S."/>
            <person name="Song J.Y."/>
            <person name="Lee S.K."/>
        </authorList>
    </citation>
    <scope>NUCLEOTIDE SEQUENCE [LARGE SCALE GENOMIC DNA]</scope>
    <source>
        <tissue evidence="2">Muscle</tissue>
    </source>
</reference>
<feature type="region of interest" description="Disordered" evidence="1">
    <location>
        <begin position="1"/>
        <end position="23"/>
    </location>
</feature>
<protein>
    <submittedName>
        <fullName evidence="2">Uncharacterized protein</fullName>
    </submittedName>
</protein>
<sequence length="96" mass="10399">MWTQGIEFDKPRPRRASPCTGTGRGTRAGVNGFSCIVGEVGVASQESVFSSGRRSPVTCCWCSSCFTAISRKLAPLLSSRFSMPHSMSFLMDLSSR</sequence>
<proteinExistence type="predicted"/>